<keyword evidence="3" id="KW-1185">Reference proteome</keyword>
<dbReference type="EMBL" id="BTGU01000699">
    <property type="protein sequence ID" value="GMN68806.1"/>
    <property type="molecule type" value="Genomic_DNA"/>
</dbReference>
<dbReference type="AlphaFoldDB" id="A0AA88EAJ1"/>
<feature type="compositionally biased region" description="Low complexity" evidence="1">
    <location>
        <begin position="80"/>
        <end position="90"/>
    </location>
</feature>
<proteinExistence type="predicted"/>
<sequence length="133" mass="14672">MGTLMLKSVVVLVSKQRGRVLPRKNYPYLNRWADPLFIGVSRGLQCSGDPVGLNSECPRRGRHASGNGHRVSLARRRRPAPGARAGARTGPMAVQGDIARTVRGHEHWQSTVVVREVLAASSRVRILDRFDLV</sequence>
<evidence type="ECO:0000313" key="3">
    <source>
        <dbReference type="Proteomes" id="UP001187192"/>
    </source>
</evidence>
<name>A0AA88EAJ1_FICCA</name>
<reference evidence="2" key="1">
    <citation type="submission" date="2023-07" db="EMBL/GenBank/DDBJ databases">
        <title>draft genome sequence of fig (Ficus carica).</title>
        <authorList>
            <person name="Takahashi T."/>
            <person name="Nishimura K."/>
        </authorList>
    </citation>
    <scope>NUCLEOTIDE SEQUENCE</scope>
</reference>
<evidence type="ECO:0000256" key="1">
    <source>
        <dbReference type="SAM" id="MobiDB-lite"/>
    </source>
</evidence>
<evidence type="ECO:0000313" key="2">
    <source>
        <dbReference type="EMBL" id="GMN68806.1"/>
    </source>
</evidence>
<protein>
    <submittedName>
        <fullName evidence="2">Uncharacterized protein</fullName>
    </submittedName>
</protein>
<organism evidence="2 3">
    <name type="scientific">Ficus carica</name>
    <name type="common">Common fig</name>
    <dbReference type="NCBI Taxonomy" id="3494"/>
    <lineage>
        <taxon>Eukaryota</taxon>
        <taxon>Viridiplantae</taxon>
        <taxon>Streptophyta</taxon>
        <taxon>Embryophyta</taxon>
        <taxon>Tracheophyta</taxon>
        <taxon>Spermatophyta</taxon>
        <taxon>Magnoliopsida</taxon>
        <taxon>eudicotyledons</taxon>
        <taxon>Gunneridae</taxon>
        <taxon>Pentapetalae</taxon>
        <taxon>rosids</taxon>
        <taxon>fabids</taxon>
        <taxon>Rosales</taxon>
        <taxon>Moraceae</taxon>
        <taxon>Ficeae</taxon>
        <taxon>Ficus</taxon>
    </lineage>
</organism>
<dbReference type="Proteomes" id="UP001187192">
    <property type="component" value="Unassembled WGS sequence"/>
</dbReference>
<gene>
    <name evidence="2" type="ORF">TIFTF001_037853</name>
</gene>
<feature type="region of interest" description="Disordered" evidence="1">
    <location>
        <begin position="57"/>
        <end position="90"/>
    </location>
</feature>
<comment type="caution">
    <text evidence="2">The sequence shown here is derived from an EMBL/GenBank/DDBJ whole genome shotgun (WGS) entry which is preliminary data.</text>
</comment>
<accession>A0AA88EAJ1</accession>